<dbReference type="SUPFAM" id="SSF50022">
    <property type="entry name" value="ISP domain"/>
    <property type="match status" value="1"/>
</dbReference>
<feature type="domain" description="Rieske" evidence="6">
    <location>
        <begin position="179"/>
        <end position="274"/>
    </location>
</feature>
<evidence type="ECO:0000256" key="4">
    <source>
        <dbReference type="ARBA" id="ARBA00023014"/>
    </source>
</evidence>
<dbReference type="Pfam" id="PF09990">
    <property type="entry name" value="DUF2231"/>
    <property type="match status" value="1"/>
</dbReference>
<evidence type="ECO:0000313" key="8">
    <source>
        <dbReference type="Proteomes" id="UP000184048"/>
    </source>
</evidence>
<keyword evidence="2" id="KW-0479">Metal-binding</keyword>
<keyword evidence="4" id="KW-0411">Iron-sulfur</keyword>
<dbReference type="PROSITE" id="PS51296">
    <property type="entry name" value="RIESKE"/>
    <property type="match status" value="1"/>
</dbReference>
<proteinExistence type="predicted"/>
<dbReference type="InterPro" id="IPR019251">
    <property type="entry name" value="DUF2231_TM"/>
</dbReference>
<evidence type="ECO:0000259" key="6">
    <source>
        <dbReference type="PROSITE" id="PS51296"/>
    </source>
</evidence>
<dbReference type="InterPro" id="IPR036922">
    <property type="entry name" value="Rieske_2Fe-2S_sf"/>
</dbReference>
<feature type="transmembrane region" description="Helical" evidence="5">
    <location>
        <begin position="27"/>
        <end position="48"/>
    </location>
</feature>
<keyword evidence="3" id="KW-0408">Iron</keyword>
<name>A0A1M4VC64_9BACT</name>
<accession>A0A1M4VC64</accession>
<keyword evidence="8" id="KW-1185">Reference proteome</keyword>
<keyword evidence="5" id="KW-1133">Transmembrane helix</keyword>
<keyword evidence="5" id="KW-0812">Transmembrane</keyword>
<organism evidence="7 8">
    <name type="scientific">Flavisolibacter ginsengisoli DSM 18119</name>
    <dbReference type="NCBI Taxonomy" id="1121884"/>
    <lineage>
        <taxon>Bacteria</taxon>
        <taxon>Pseudomonadati</taxon>
        <taxon>Bacteroidota</taxon>
        <taxon>Chitinophagia</taxon>
        <taxon>Chitinophagales</taxon>
        <taxon>Chitinophagaceae</taxon>
        <taxon>Flavisolibacter</taxon>
    </lineage>
</organism>
<dbReference type="Gene3D" id="2.102.10.10">
    <property type="entry name" value="Rieske [2Fe-2S] iron-sulphur domain"/>
    <property type="match status" value="1"/>
</dbReference>
<dbReference type="Proteomes" id="UP000184048">
    <property type="component" value="Unassembled WGS sequence"/>
</dbReference>
<dbReference type="PANTHER" id="PTHR21496:SF23">
    <property type="entry name" value="3-PHENYLPROPIONATE_CINNAMIC ACID DIOXYGENASE FERREDOXIN SUBUNIT"/>
    <property type="match status" value="1"/>
</dbReference>
<dbReference type="STRING" id="1121884.SAMN02745131_00807"/>
<keyword evidence="5" id="KW-0472">Membrane</keyword>
<evidence type="ECO:0000256" key="2">
    <source>
        <dbReference type="ARBA" id="ARBA00022723"/>
    </source>
</evidence>
<evidence type="ECO:0000313" key="7">
    <source>
        <dbReference type="EMBL" id="SHE66503.1"/>
    </source>
</evidence>
<evidence type="ECO:0000256" key="1">
    <source>
        <dbReference type="ARBA" id="ARBA00022714"/>
    </source>
</evidence>
<dbReference type="Pfam" id="PF00355">
    <property type="entry name" value="Rieske"/>
    <property type="match status" value="1"/>
</dbReference>
<feature type="transmembrane region" description="Helical" evidence="5">
    <location>
        <begin position="126"/>
        <end position="145"/>
    </location>
</feature>
<protein>
    <submittedName>
        <fullName evidence="7">Uncharacterized membrane protein</fullName>
    </submittedName>
</protein>
<gene>
    <name evidence="7" type="ORF">SAMN02745131_00807</name>
</gene>
<dbReference type="GO" id="GO:0046872">
    <property type="term" value="F:metal ion binding"/>
    <property type="evidence" value="ECO:0007669"/>
    <property type="project" value="UniProtKB-KW"/>
</dbReference>
<dbReference type="PANTHER" id="PTHR21496">
    <property type="entry name" value="FERREDOXIN-RELATED"/>
    <property type="match status" value="1"/>
</dbReference>
<dbReference type="AlphaFoldDB" id="A0A1M4VC64"/>
<dbReference type="GO" id="GO:0051537">
    <property type="term" value="F:2 iron, 2 sulfur cluster binding"/>
    <property type="evidence" value="ECO:0007669"/>
    <property type="project" value="UniProtKB-KW"/>
</dbReference>
<dbReference type="InterPro" id="IPR017941">
    <property type="entry name" value="Rieske_2Fe-2S"/>
</dbReference>
<reference evidence="7 8" key="1">
    <citation type="submission" date="2016-11" db="EMBL/GenBank/DDBJ databases">
        <authorList>
            <person name="Jaros S."/>
            <person name="Januszkiewicz K."/>
            <person name="Wedrychowicz H."/>
        </authorList>
    </citation>
    <scope>NUCLEOTIDE SEQUENCE [LARGE SCALE GENOMIC DNA]</scope>
    <source>
        <strain evidence="7 8">DSM 18119</strain>
    </source>
</reference>
<feature type="transmembrane region" description="Helical" evidence="5">
    <location>
        <begin position="60"/>
        <end position="81"/>
    </location>
</feature>
<keyword evidence="1" id="KW-0001">2Fe-2S</keyword>
<sequence>MVEVRFLIVYSKLTRMKSKAHLASHPLHPILVSFPIAFFTGAFVFDLFGVISNRPALSLVAYYLDIAGIIGALAAAVPGAIDYFMTIPPESSAKKRGTQHAIINLVNLGIFTYVWFYRRDASANPYLILGLEAIGVILLSIAGWMGGTLVHRNQIGIDHRYANAAKWNQEYINTEDKKIKVARVGEIKINAMKLMHINGKRIVIGNTEKGHVAFSDHCSHKGASLADGSMICGTVQCPWHGSQFDTNSGEVKAGPAKEKIDTYTLEESNGNIYLLL</sequence>
<dbReference type="EMBL" id="FQUU01000003">
    <property type="protein sequence ID" value="SHE66503.1"/>
    <property type="molecule type" value="Genomic_DNA"/>
</dbReference>
<feature type="transmembrane region" description="Helical" evidence="5">
    <location>
        <begin position="101"/>
        <end position="117"/>
    </location>
</feature>
<evidence type="ECO:0000256" key="5">
    <source>
        <dbReference type="SAM" id="Phobius"/>
    </source>
</evidence>
<evidence type="ECO:0000256" key="3">
    <source>
        <dbReference type="ARBA" id="ARBA00023004"/>
    </source>
</evidence>